<gene>
    <name evidence="2" type="ORF">FPCIR_1970</name>
</gene>
<evidence type="ECO:0000313" key="3">
    <source>
        <dbReference type="Proteomes" id="UP000546213"/>
    </source>
</evidence>
<feature type="compositionally biased region" description="Basic and acidic residues" evidence="1">
    <location>
        <begin position="83"/>
        <end position="95"/>
    </location>
</feature>
<evidence type="ECO:0000256" key="1">
    <source>
        <dbReference type="SAM" id="MobiDB-lite"/>
    </source>
</evidence>
<dbReference type="EMBL" id="JAAOAS010000039">
    <property type="protein sequence ID" value="KAF5602241.1"/>
    <property type="molecule type" value="Genomic_DNA"/>
</dbReference>
<dbReference type="OrthoDB" id="5238236at2759"/>
<protein>
    <submittedName>
        <fullName evidence="2">Uncharacterized protein</fullName>
    </submittedName>
</protein>
<proteinExistence type="predicted"/>
<dbReference type="Proteomes" id="UP000546213">
    <property type="component" value="Unassembled WGS sequence"/>
</dbReference>
<evidence type="ECO:0000313" key="2">
    <source>
        <dbReference type="EMBL" id="KAF5602241.1"/>
    </source>
</evidence>
<organism evidence="2 3">
    <name type="scientific">Fusarium pseudocircinatum</name>
    <dbReference type="NCBI Taxonomy" id="56676"/>
    <lineage>
        <taxon>Eukaryota</taxon>
        <taxon>Fungi</taxon>
        <taxon>Dikarya</taxon>
        <taxon>Ascomycota</taxon>
        <taxon>Pezizomycotina</taxon>
        <taxon>Sordariomycetes</taxon>
        <taxon>Hypocreomycetidae</taxon>
        <taxon>Hypocreales</taxon>
        <taxon>Nectriaceae</taxon>
        <taxon>Fusarium</taxon>
        <taxon>Fusarium fujikuroi species complex</taxon>
    </lineage>
</organism>
<reference evidence="2 3" key="1">
    <citation type="submission" date="2020-05" db="EMBL/GenBank/DDBJ databases">
        <title>Identification and distribution of gene clusters putatively required for synthesis of sphingolipid metabolism inhibitors in phylogenetically diverse species of the filamentous fungus Fusarium.</title>
        <authorList>
            <person name="Kim H.-S."/>
            <person name="Busman M."/>
            <person name="Brown D.W."/>
            <person name="Divon H."/>
            <person name="Uhlig S."/>
            <person name="Proctor R.H."/>
        </authorList>
    </citation>
    <scope>NUCLEOTIDE SEQUENCE [LARGE SCALE GENOMIC DNA]</scope>
    <source>
        <strain evidence="2 3">NRRL 36939</strain>
    </source>
</reference>
<name>A0A8H5PU20_9HYPO</name>
<feature type="region of interest" description="Disordered" evidence="1">
    <location>
        <begin position="83"/>
        <end position="115"/>
    </location>
</feature>
<keyword evidence="3" id="KW-1185">Reference proteome</keyword>
<dbReference type="AlphaFoldDB" id="A0A8H5PU20"/>
<accession>A0A8H5PU20</accession>
<sequence>MLQIISLASQSHQYEALRLAADEIQKHISSGSTMLSKRIADVPDFDGAVIPDFEPYKAPAKMFVHLSMDTKPEDELIILPFREMHSTHGKMEEGNKGSSGPSPVDLPGSPPQTIS</sequence>
<comment type="caution">
    <text evidence="2">The sequence shown here is derived from an EMBL/GenBank/DDBJ whole genome shotgun (WGS) entry which is preliminary data.</text>
</comment>